<proteinExistence type="predicted"/>
<gene>
    <name evidence="14" type="ORF">QJS10_CPA03g00839</name>
</gene>
<feature type="transmembrane region" description="Helical" evidence="10">
    <location>
        <begin position="729"/>
        <end position="748"/>
    </location>
</feature>
<feature type="chain" id="PRO_5043754114" description="RING-type E3 ubiquitin transferase" evidence="11">
    <location>
        <begin position="39"/>
        <end position="935"/>
    </location>
</feature>
<dbReference type="InterPro" id="IPR057425">
    <property type="entry name" value="DUF2921_N"/>
</dbReference>
<dbReference type="Proteomes" id="UP001180020">
    <property type="component" value="Unassembled WGS sequence"/>
</dbReference>
<feature type="transmembrane region" description="Helical" evidence="10">
    <location>
        <begin position="885"/>
        <end position="907"/>
    </location>
</feature>
<keyword evidence="9 10" id="KW-0472">Membrane</keyword>
<feature type="domain" description="DUF2921" evidence="13">
    <location>
        <begin position="50"/>
        <end position="236"/>
    </location>
</feature>
<feature type="domain" description="SWEET-like" evidence="12">
    <location>
        <begin position="640"/>
        <end position="921"/>
    </location>
</feature>
<keyword evidence="15" id="KW-1185">Reference proteome</keyword>
<feature type="transmembrane region" description="Helical" evidence="10">
    <location>
        <begin position="813"/>
        <end position="835"/>
    </location>
</feature>
<reference evidence="14" key="2">
    <citation type="submission" date="2023-06" db="EMBL/GenBank/DDBJ databases">
        <authorList>
            <person name="Ma L."/>
            <person name="Liu K.-W."/>
            <person name="Li Z."/>
            <person name="Hsiao Y.-Y."/>
            <person name="Qi Y."/>
            <person name="Fu T."/>
            <person name="Tang G."/>
            <person name="Zhang D."/>
            <person name="Sun W.-H."/>
            <person name="Liu D.-K."/>
            <person name="Li Y."/>
            <person name="Chen G.-Z."/>
            <person name="Liu X.-D."/>
            <person name="Liao X.-Y."/>
            <person name="Jiang Y.-T."/>
            <person name="Yu X."/>
            <person name="Hao Y."/>
            <person name="Huang J."/>
            <person name="Zhao X.-W."/>
            <person name="Ke S."/>
            <person name="Chen Y.-Y."/>
            <person name="Wu W.-L."/>
            <person name="Hsu J.-L."/>
            <person name="Lin Y.-F."/>
            <person name="Huang M.-D."/>
            <person name="Li C.-Y."/>
            <person name="Huang L."/>
            <person name="Wang Z.-W."/>
            <person name="Zhao X."/>
            <person name="Zhong W.-Y."/>
            <person name="Peng D.-H."/>
            <person name="Ahmad S."/>
            <person name="Lan S."/>
            <person name="Zhang J.-S."/>
            <person name="Tsai W.-C."/>
            <person name="Van De Peer Y."/>
            <person name="Liu Z.-J."/>
        </authorList>
    </citation>
    <scope>NUCLEOTIDE SEQUENCE</scope>
    <source>
        <strain evidence="14">CP</strain>
        <tissue evidence="14">Leaves</tissue>
    </source>
</reference>
<evidence type="ECO:0000256" key="9">
    <source>
        <dbReference type="ARBA" id="ARBA00023136"/>
    </source>
</evidence>
<comment type="catalytic activity">
    <reaction evidence="1">
        <text>S-ubiquitinyl-[E2 ubiquitin-conjugating enzyme]-L-cysteine + [acceptor protein]-L-lysine = [E2 ubiquitin-conjugating enzyme]-L-cysteine + N(6)-ubiquitinyl-[acceptor protein]-L-lysine.</text>
        <dbReference type="EC" id="2.3.2.27"/>
    </reaction>
</comment>
<feature type="domain" description="DUF2921" evidence="13">
    <location>
        <begin position="280"/>
        <end position="412"/>
    </location>
</feature>
<keyword evidence="11" id="KW-0732">Signal</keyword>
<feature type="transmembrane region" description="Helical" evidence="10">
    <location>
        <begin position="684"/>
        <end position="709"/>
    </location>
</feature>
<dbReference type="EC" id="2.3.2.27" evidence="4"/>
<comment type="pathway">
    <text evidence="3">Protein modification; protein ubiquitination.</text>
</comment>
<dbReference type="PANTHER" id="PTHR33389">
    <property type="entry name" value="FAMILY PROTEIN, PUTATIVE (DUF2921)-RELATED"/>
    <property type="match status" value="1"/>
</dbReference>
<keyword evidence="6 10" id="KW-0812">Transmembrane</keyword>
<keyword evidence="5" id="KW-0808">Transferase</keyword>
<evidence type="ECO:0000256" key="6">
    <source>
        <dbReference type="ARBA" id="ARBA00022692"/>
    </source>
</evidence>
<evidence type="ECO:0000259" key="13">
    <source>
        <dbReference type="Pfam" id="PF25333"/>
    </source>
</evidence>
<evidence type="ECO:0000256" key="8">
    <source>
        <dbReference type="ARBA" id="ARBA00022989"/>
    </source>
</evidence>
<feature type="domain" description="DUF2921" evidence="13">
    <location>
        <begin position="443"/>
        <end position="627"/>
    </location>
</feature>
<protein>
    <recommendedName>
        <fullName evidence="4">RING-type E3 ubiquitin transferase</fullName>
        <ecNumber evidence="4">2.3.2.27</ecNumber>
    </recommendedName>
</protein>
<dbReference type="GO" id="GO:0061630">
    <property type="term" value="F:ubiquitin protein ligase activity"/>
    <property type="evidence" value="ECO:0007669"/>
    <property type="project" value="UniProtKB-EC"/>
</dbReference>
<sequence>MATSIDPKCRVRVSPTFPPLHHHHHLLLLLFFLTLISTAPSPSSSADVPYSPSCHSLVPEPKSLRSPLIDKPLHIRSAHFDGGDRLFGQLPQFSNFSYPRYLQFKSRTVYETSSDSVLRVEAGLVLRGGLFYFGNSSLVSVEGRSLRRVRPRRPGPRAFVQRGTVRFDLRGYWSTATGRLCMVGSALARSREGNVLDLSAVLKLNYPNVSTINTSFVSGTVVSLDGVNDPKYFDPIRILAYSQRSYDYTLTTQAKRACAGLDAGVVLRKSVLCPVLRENMANAFQLEYGNGCVAKNCSPFGFLPNFMTSSGVQCSKADWKLRFYLRFSNLSAGLYGSEFEHDSMLVVEGFWDGERNRLCAAACRAVKGVVGNCTMGMNLSFSPVLSIKSRSVVKGGLFSTLDKTQPGYFGMIRFQNMQNGWTRIPGLKYEYTMIDHVRNSCGAREGEGEYDYTYPDGNSFEDMRFTFSFENGEMGGAYGYSELISIDDRVYEGYSVITDSYGSDSTEYGMSEIKVMYSNHTLHNVSYSIRIYPLMDLKLGGVNLSRDNPFEIAAEGIYNAKTGSLCLVGCRGLKGHKVVNENMNALDCEIRIDASLPSSSANSFVMQTNGTIRSTRKETDHLYFKPLPFTLYVGLYKEQVASMMWRIDFEIIMVLVSLCLSCILIAFQLFHVKRHPDVLPSISVTMLIILTLGYMIPLVLNFEALFFTSHHNKQNVLLWSGGWLEANEAIVRVVTMVAFLLQFRLLQLTWSARSGEERNKGLWAGEWRCLRFCLTVYIIGGLITWFVHWNSQKASSTALNSYPLSPHSVWDDLMSYSGVVLDGFLLPQIMLNLFWNSKVKSLAHSFYIGTTLIRAFPNIYDAFRSHIHVPVISSSYFYANPEEDLYSIAWDIIIPCGGVLFALLIFLQQRFGGDRILPSIFRRLNGYEKVPVTSG</sequence>
<name>A0AAV9F5P0_ACOCL</name>
<organism evidence="14 15">
    <name type="scientific">Acorus calamus</name>
    <name type="common">Sweet flag</name>
    <dbReference type="NCBI Taxonomy" id="4465"/>
    <lineage>
        <taxon>Eukaryota</taxon>
        <taxon>Viridiplantae</taxon>
        <taxon>Streptophyta</taxon>
        <taxon>Embryophyta</taxon>
        <taxon>Tracheophyta</taxon>
        <taxon>Spermatophyta</taxon>
        <taxon>Magnoliopsida</taxon>
        <taxon>Liliopsida</taxon>
        <taxon>Acoraceae</taxon>
        <taxon>Acorus</taxon>
    </lineage>
</organism>
<dbReference type="Pfam" id="PF11145">
    <property type="entry name" value="DUF2921"/>
    <property type="match status" value="1"/>
</dbReference>
<dbReference type="GO" id="GO:0012505">
    <property type="term" value="C:endomembrane system"/>
    <property type="evidence" value="ECO:0007669"/>
    <property type="project" value="UniProtKB-SubCell"/>
</dbReference>
<dbReference type="PANTHER" id="PTHR33389:SF18">
    <property type="entry name" value="OS01G0677900 PROTEIN"/>
    <property type="match status" value="1"/>
</dbReference>
<evidence type="ECO:0000256" key="4">
    <source>
        <dbReference type="ARBA" id="ARBA00012483"/>
    </source>
</evidence>
<evidence type="ECO:0000256" key="2">
    <source>
        <dbReference type="ARBA" id="ARBA00004127"/>
    </source>
</evidence>
<dbReference type="Pfam" id="PF25333">
    <property type="entry name" value="DUF2921_N"/>
    <property type="match status" value="3"/>
</dbReference>
<dbReference type="InterPro" id="IPR021319">
    <property type="entry name" value="DUF2921"/>
</dbReference>
<evidence type="ECO:0000256" key="3">
    <source>
        <dbReference type="ARBA" id="ARBA00004906"/>
    </source>
</evidence>
<dbReference type="AlphaFoldDB" id="A0AAV9F5P0"/>
<evidence type="ECO:0000259" key="12">
    <source>
        <dbReference type="Pfam" id="PF11145"/>
    </source>
</evidence>
<keyword evidence="8 10" id="KW-1133">Transmembrane helix</keyword>
<feature type="transmembrane region" description="Helical" evidence="10">
    <location>
        <begin position="842"/>
        <end position="860"/>
    </location>
</feature>
<evidence type="ECO:0000313" key="14">
    <source>
        <dbReference type="EMBL" id="KAK1321245.1"/>
    </source>
</evidence>
<evidence type="ECO:0000256" key="7">
    <source>
        <dbReference type="ARBA" id="ARBA00022786"/>
    </source>
</evidence>
<evidence type="ECO:0000256" key="11">
    <source>
        <dbReference type="SAM" id="SignalP"/>
    </source>
</evidence>
<feature type="transmembrane region" description="Helical" evidence="10">
    <location>
        <begin position="769"/>
        <end position="787"/>
    </location>
</feature>
<comment type="subcellular location">
    <subcellularLocation>
        <location evidence="2">Endomembrane system</location>
        <topology evidence="2">Multi-pass membrane protein</topology>
    </subcellularLocation>
</comment>
<reference evidence="14" key="1">
    <citation type="journal article" date="2023" name="Nat. Commun.">
        <title>Diploid and tetraploid genomes of Acorus and the evolution of monocots.</title>
        <authorList>
            <person name="Ma L."/>
            <person name="Liu K.W."/>
            <person name="Li Z."/>
            <person name="Hsiao Y.Y."/>
            <person name="Qi Y."/>
            <person name="Fu T."/>
            <person name="Tang G.D."/>
            <person name="Zhang D."/>
            <person name="Sun W.H."/>
            <person name="Liu D.K."/>
            <person name="Li Y."/>
            <person name="Chen G.Z."/>
            <person name="Liu X.D."/>
            <person name="Liao X.Y."/>
            <person name="Jiang Y.T."/>
            <person name="Yu X."/>
            <person name="Hao Y."/>
            <person name="Huang J."/>
            <person name="Zhao X.W."/>
            <person name="Ke S."/>
            <person name="Chen Y.Y."/>
            <person name="Wu W.L."/>
            <person name="Hsu J.L."/>
            <person name="Lin Y.F."/>
            <person name="Huang M.D."/>
            <person name="Li C.Y."/>
            <person name="Huang L."/>
            <person name="Wang Z.W."/>
            <person name="Zhao X."/>
            <person name="Zhong W.Y."/>
            <person name="Peng D.H."/>
            <person name="Ahmad S."/>
            <person name="Lan S."/>
            <person name="Zhang J.S."/>
            <person name="Tsai W.C."/>
            <person name="Van de Peer Y."/>
            <person name="Liu Z.J."/>
        </authorList>
    </citation>
    <scope>NUCLEOTIDE SEQUENCE</scope>
    <source>
        <strain evidence="14">CP</strain>
    </source>
</reference>
<evidence type="ECO:0000313" key="15">
    <source>
        <dbReference type="Proteomes" id="UP001180020"/>
    </source>
</evidence>
<dbReference type="EMBL" id="JAUJYO010000003">
    <property type="protein sequence ID" value="KAK1321245.1"/>
    <property type="molecule type" value="Genomic_DNA"/>
</dbReference>
<feature type="signal peptide" evidence="11">
    <location>
        <begin position="1"/>
        <end position="38"/>
    </location>
</feature>
<evidence type="ECO:0000256" key="5">
    <source>
        <dbReference type="ARBA" id="ARBA00022679"/>
    </source>
</evidence>
<evidence type="ECO:0000256" key="1">
    <source>
        <dbReference type="ARBA" id="ARBA00000900"/>
    </source>
</evidence>
<accession>A0AAV9F5P0</accession>
<evidence type="ECO:0000256" key="10">
    <source>
        <dbReference type="SAM" id="Phobius"/>
    </source>
</evidence>
<comment type="caution">
    <text evidence="14">The sequence shown here is derived from an EMBL/GenBank/DDBJ whole genome shotgun (WGS) entry which is preliminary data.</text>
</comment>
<feature type="transmembrane region" description="Helical" evidence="10">
    <location>
        <begin position="651"/>
        <end position="672"/>
    </location>
</feature>
<keyword evidence="7" id="KW-0833">Ubl conjugation pathway</keyword>